<reference evidence="1" key="1">
    <citation type="submission" date="2023-06" db="EMBL/GenBank/DDBJ databases">
        <authorList>
            <person name="Kurt Z."/>
        </authorList>
    </citation>
    <scope>NUCLEOTIDE SEQUENCE</scope>
</reference>
<dbReference type="Proteomes" id="UP001642409">
    <property type="component" value="Unassembled WGS sequence"/>
</dbReference>
<reference evidence="3 5" key="2">
    <citation type="submission" date="2024-07" db="EMBL/GenBank/DDBJ databases">
        <authorList>
            <person name="Akdeniz Z."/>
        </authorList>
    </citation>
    <scope>NUCLEOTIDE SEQUENCE [LARGE SCALE GENOMIC DNA]</scope>
</reference>
<dbReference type="EMBL" id="CAXDID020000099">
    <property type="protein sequence ID" value="CAL6025558.1"/>
    <property type="molecule type" value="Genomic_DNA"/>
</dbReference>
<evidence type="ECO:0000313" key="5">
    <source>
        <dbReference type="Proteomes" id="UP001642409"/>
    </source>
</evidence>
<dbReference type="AlphaFoldDB" id="A0AA86U8C4"/>
<evidence type="ECO:0000313" key="3">
    <source>
        <dbReference type="EMBL" id="CAL6025558.1"/>
    </source>
</evidence>
<organism evidence="1">
    <name type="scientific">Hexamita inflata</name>
    <dbReference type="NCBI Taxonomy" id="28002"/>
    <lineage>
        <taxon>Eukaryota</taxon>
        <taxon>Metamonada</taxon>
        <taxon>Diplomonadida</taxon>
        <taxon>Hexamitidae</taxon>
        <taxon>Hexamitinae</taxon>
        <taxon>Hexamita</taxon>
    </lineage>
</organism>
<gene>
    <name evidence="1" type="ORF">HINF_LOCUS29207</name>
    <name evidence="3" type="ORF">HINF_LOCUS30396</name>
    <name evidence="2" type="ORF">HINF_LOCUS35515</name>
    <name evidence="4" type="ORF">HINF_LOCUS39872</name>
</gene>
<dbReference type="EMBL" id="CAXDID020000155">
    <property type="protein sequence ID" value="CAL6043017.1"/>
    <property type="molecule type" value="Genomic_DNA"/>
</dbReference>
<keyword evidence="5" id="KW-1185">Reference proteome</keyword>
<evidence type="ECO:0000313" key="2">
    <source>
        <dbReference type="EMBL" id="CAI9947870.1"/>
    </source>
</evidence>
<proteinExistence type="predicted"/>
<evidence type="ECO:0000313" key="1">
    <source>
        <dbReference type="EMBL" id="CAI9941562.1"/>
    </source>
</evidence>
<dbReference type="EMBL" id="CATOUU010000782">
    <property type="protein sequence ID" value="CAI9947870.1"/>
    <property type="molecule type" value="Genomic_DNA"/>
</dbReference>
<dbReference type="EMBL" id="CATOUU010000694">
    <property type="protein sequence ID" value="CAI9941562.1"/>
    <property type="molecule type" value="Genomic_DNA"/>
</dbReference>
<protein>
    <submittedName>
        <fullName evidence="3">Hypothetical_protein</fullName>
    </submittedName>
</protein>
<comment type="caution">
    <text evidence="1">The sequence shown here is derived from an EMBL/GenBank/DDBJ whole genome shotgun (WGS) entry which is preliminary data.</text>
</comment>
<name>A0AA86U8C4_9EUKA</name>
<evidence type="ECO:0000313" key="4">
    <source>
        <dbReference type="EMBL" id="CAL6043017.1"/>
    </source>
</evidence>
<accession>A0AA86U8C4</accession>
<sequence>MTRYIIVDNVTDEQIESIPLQIQTQINAINLFAQPVNEAYQGKCYYLHYFILRKGFQLDFNSVSMESALKTQLQDPLGCDKIFLEYNFINCEEQVAALCFTQNLNKHDKVINKSKMFQ</sequence>